<evidence type="ECO:0000313" key="2">
    <source>
        <dbReference type="Proteomes" id="UP000031967"/>
    </source>
</evidence>
<dbReference type="Proteomes" id="UP000031967">
    <property type="component" value="Unassembled WGS sequence"/>
</dbReference>
<organism evidence="1 2">
    <name type="scientific">Gordoniibacillus kamchatkensis</name>
    <dbReference type="NCBI Taxonomy" id="1590651"/>
    <lineage>
        <taxon>Bacteria</taxon>
        <taxon>Bacillati</taxon>
        <taxon>Bacillota</taxon>
        <taxon>Bacilli</taxon>
        <taxon>Bacillales</taxon>
        <taxon>Paenibacillaceae</taxon>
        <taxon>Gordoniibacillus</taxon>
    </lineage>
</organism>
<comment type="caution">
    <text evidence="1">The sequence shown here is derived from an EMBL/GenBank/DDBJ whole genome shotgun (WGS) entry which is preliminary data.</text>
</comment>
<evidence type="ECO:0000313" key="1">
    <source>
        <dbReference type="EMBL" id="KIL38186.1"/>
    </source>
</evidence>
<protein>
    <submittedName>
        <fullName evidence="1">Uncharacterized protein</fullName>
    </submittedName>
</protein>
<gene>
    <name evidence="1" type="ORF">SD70_28075</name>
</gene>
<accession>A0ABR5AAU9</accession>
<proteinExistence type="predicted"/>
<dbReference type="EMBL" id="JXAK01000072">
    <property type="protein sequence ID" value="KIL38186.1"/>
    <property type="molecule type" value="Genomic_DNA"/>
</dbReference>
<reference evidence="1 2" key="1">
    <citation type="submission" date="2014-12" db="EMBL/GenBank/DDBJ databases">
        <title>Draft genome sequence of Paenibacillus kamchatkensis strain B-2647.</title>
        <authorList>
            <person name="Karlyshev A.V."/>
            <person name="Kudryashova E.B."/>
        </authorList>
    </citation>
    <scope>NUCLEOTIDE SEQUENCE [LARGE SCALE GENOMIC DNA]</scope>
    <source>
        <strain evidence="1 2">VKM B-2647</strain>
    </source>
</reference>
<keyword evidence="2" id="KW-1185">Reference proteome</keyword>
<name>A0ABR5AAU9_9BACL</name>
<sequence length="76" mass="8198">MRQVNAEAAGLLKAAASEDGSVNIHVQGGTIKLDVSSFVALMFDREPDIEAEDGMCRPLRSLFPIPFPYTGGLNYV</sequence>